<dbReference type="InterPro" id="IPR016084">
    <property type="entry name" value="Haem_Oase-like_multi-hlx"/>
</dbReference>
<evidence type="ECO:0000313" key="1">
    <source>
        <dbReference type="EMBL" id="GLW69595.1"/>
    </source>
</evidence>
<accession>A0A9W6Q452</accession>
<gene>
    <name evidence="1" type="ORF">Kpho02_18940</name>
</gene>
<protein>
    <submittedName>
        <fullName evidence="1">Uncharacterized protein</fullName>
    </submittedName>
</protein>
<evidence type="ECO:0000313" key="2">
    <source>
        <dbReference type="Proteomes" id="UP001165041"/>
    </source>
</evidence>
<dbReference type="AlphaFoldDB" id="A0A9W6Q452"/>
<dbReference type="Gene3D" id="1.20.910.10">
    <property type="entry name" value="Heme oxygenase-like"/>
    <property type="match status" value="1"/>
</dbReference>
<reference evidence="1" key="1">
    <citation type="submission" date="2023-02" db="EMBL/GenBank/DDBJ databases">
        <title>Kitasatospora phosalacinea NBRC 14627.</title>
        <authorList>
            <person name="Ichikawa N."/>
            <person name="Sato H."/>
            <person name="Tonouchi N."/>
        </authorList>
    </citation>
    <scope>NUCLEOTIDE SEQUENCE</scope>
    <source>
        <strain evidence="1">NBRC 14627</strain>
    </source>
</reference>
<dbReference type="EMBL" id="BSSA01000005">
    <property type="protein sequence ID" value="GLW69595.1"/>
    <property type="molecule type" value="Genomic_DNA"/>
</dbReference>
<organism evidence="1 2">
    <name type="scientific">Kitasatospora phosalacinea</name>
    <dbReference type="NCBI Taxonomy" id="2065"/>
    <lineage>
        <taxon>Bacteria</taxon>
        <taxon>Bacillati</taxon>
        <taxon>Actinomycetota</taxon>
        <taxon>Actinomycetes</taxon>
        <taxon>Kitasatosporales</taxon>
        <taxon>Streptomycetaceae</taxon>
        <taxon>Kitasatospora</taxon>
    </lineage>
</organism>
<dbReference type="Proteomes" id="UP001165041">
    <property type="component" value="Unassembled WGS sequence"/>
</dbReference>
<comment type="caution">
    <text evidence="1">The sequence shown here is derived from an EMBL/GenBank/DDBJ whole genome shotgun (WGS) entry which is preliminary data.</text>
</comment>
<name>A0A9W6Q452_9ACTN</name>
<dbReference type="RefSeq" id="WP_285735484.1">
    <property type="nucleotide sequence ID" value="NZ_BSSA01000005.1"/>
</dbReference>
<dbReference type="SUPFAM" id="SSF48613">
    <property type="entry name" value="Heme oxygenase-like"/>
    <property type="match status" value="1"/>
</dbReference>
<proteinExistence type="predicted"/>
<sequence length="258" mass="28770">MHDVDQFEDALVERFRRHPVLAQVAGLAEADFAELLLQRRFLSLAFTPVYDLAIDLLQDEQGRRIARVILREEYPGRSGRVPSHREDMTEDLRRLGIGNERIAASRPTAATLDAVDATFALVADAGGRPDSDLRILTVLRFWGEVLVSVEYTRLWERMARRLTTEGENRSVFYHPHLLHDAKTAPLAGLSTEPGTHADALAARVAALLVDERSAAVFAELEERAYRIKAGFYDQFRPALDRAGLMDPVEPAASARPGS</sequence>